<dbReference type="KEGG" id="cma:Cmaq_0355"/>
<proteinExistence type="predicted"/>
<dbReference type="Proteomes" id="UP000001137">
    <property type="component" value="Chromosome"/>
</dbReference>
<feature type="domain" description="N-acetyltransferase" evidence="1">
    <location>
        <begin position="1"/>
        <end position="139"/>
    </location>
</feature>
<dbReference type="CDD" id="cd04301">
    <property type="entry name" value="NAT_SF"/>
    <property type="match status" value="1"/>
</dbReference>
<dbReference type="PANTHER" id="PTHR43072">
    <property type="entry name" value="N-ACETYLTRANSFERASE"/>
    <property type="match status" value="1"/>
</dbReference>
<dbReference type="Gene3D" id="3.40.630.30">
    <property type="match status" value="1"/>
</dbReference>
<organism evidence="2 3">
    <name type="scientific">Caldivirga maquilingensis (strain ATCC 700844 / DSM 13496 / JCM 10307 / IC-167)</name>
    <dbReference type="NCBI Taxonomy" id="397948"/>
    <lineage>
        <taxon>Archaea</taxon>
        <taxon>Thermoproteota</taxon>
        <taxon>Thermoprotei</taxon>
        <taxon>Thermoproteales</taxon>
        <taxon>Thermoproteaceae</taxon>
        <taxon>Caldivirga</taxon>
    </lineage>
</organism>
<dbReference type="STRING" id="397948.Cmaq_0355"/>
<dbReference type="AlphaFoldDB" id="A8MBB1"/>
<accession>A8MBB1</accession>
<dbReference type="InterPro" id="IPR016181">
    <property type="entry name" value="Acyl_CoA_acyltransferase"/>
</dbReference>
<dbReference type="SUPFAM" id="SSF55729">
    <property type="entry name" value="Acyl-CoA N-acyltransferases (Nat)"/>
    <property type="match status" value="1"/>
</dbReference>
<gene>
    <name evidence="2" type="ordered locus">Cmaq_0355</name>
</gene>
<protein>
    <submittedName>
        <fullName evidence="2">GCN5-related N-acetyltransferase</fullName>
    </submittedName>
</protein>
<keyword evidence="2" id="KW-0808">Transferase</keyword>
<name>A8MBB1_CALMQ</name>
<evidence type="ECO:0000259" key="1">
    <source>
        <dbReference type="PROSITE" id="PS51186"/>
    </source>
</evidence>
<dbReference type="OrthoDB" id="43754at2157"/>
<dbReference type="HOGENOM" id="CLU_1154409_0_0_2"/>
<dbReference type="Pfam" id="PF00583">
    <property type="entry name" value="Acetyltransf_1"/>
    <property type="match status" value="1"/>
</dbReference>
<sequence>MIIRRAVSSDVDQIISFTKNTYQWGDYIPSVIHEWIKDGSVYVAVTDDKVVGMVNMVPLQTGIAWLEGIRVHPDYRRRGIGRALTEHVINEAIRLGAGYVMLMIAEWNEASRRLAKSLGFQEVLTLHTGVANPSKVNVLRGEEARGLIREALKRSNGYYCTTRGHWLCTRANEDYVMSIISEVYLGEGIGLGEFSVGPPTVPNRLETMSTEDGSFHEYYGRYMVYEKALRQ</sequence>
<dbReference type="PANTHER" id="PTHR43072:SF60">
    <property type="entry name" value="L-2,4-DIAMINOBUTYRIC ACID ACETYLTRANSFERASE"/>
    <property type="match status" value="1"/>
</dbReference>
<keyword evidence="3" id="KW-1185">Reference proteome</keyword>
<dbReference type="GeneID" id="5708709"/>
<dbReference type="GO" id="GO:0016747">
    <property type="term" value="F:acyltransferase activity, transferring groups other than amino-acyl groups"/>
    <property type="evidence" value="ECO:0007669"/>
    <property type="project" value="InterPro"/>
</dbReference>
<dbReference type="PROSITE" id="PS51186">
    <property type="entry name" value="GNAT"/>
    <property type="match status" value="1"/>
</dbReference>
<dbReference type="eggNOG" id="arCOG00845">
    <property type="taxonomic scope" value="Archaea"/>
</dbReference>
<evidence type="ECO:0000313" key="3">
    <source>
        <dbReference type="Proteomes" id="UP000001137"/>
    </source>
</evidence>
<dbReference type="InterPro" id="IPR000182">
    <property type="entry name" value="GNAT_dom"/>
</dbReference>
<evidence type="ECO:0000313" key="2">
    <source>
        <dbReference type="EMBL" id="ABW01201.1"/>
    </source>
</evidence>
<reference evidence="2 3" key="1">
    <citation type="submission" date="2007-10" db="EMBL/GenBank/DDBJ databases">
        <title>Complete sequence of Caldivirga maquilingensis IC-167.</title>
        <authorList>
            <consortium name="US DOE Joint Genome Institute"/>
            <person name="Copeland A."/>
            <person name="Lucas S."/>
            <person name="Lapidus A."/>
            <person name="Barry K."/>
            <person name="Glavina del Rio T."/>
            <person name="Dalin E."/>
            <person name="Tice H."/>
            <person name="Pitluck S."/>
            <person name="Saunders E."/>
            <person name="Brettin T."/>
            <person name="Bruce D."/>
            <person name="Detter J.C."/>
            <person name="Han C."/>
            <person name="Schmutz J."/>
            <person name="Larimer F."/>
            <person name="Land M."/>
            <person name="Hauser L."/>
            <person name="Kyrpides N."/>
            <person name="Ivanova N."/>
            <person name="Biddle J.F."/>
            <person name="Zhang Z."/>
            <person name="Fitz-Gibbon S.T."/>
            <person name="Lowe T.M."/>
            <person name="Saltikov C."/>
            <person name="House C.H."/>
            <person name="Richardson P."/>
        </authorList>
    </citation>
    <scope>NUCLEOTIDE SEQUENCE [LARGE SCALE GENOMIC DNA]</scope>
    <source>
        <strain evidence="3">ATCC 700844 / DSM 13496 / JCM 10307 / IC-167</strain>
    </source>
</reference>
<dbReference type="EMBL" id="CP000852">
    <property type="protein sequence ID" value="ABW01201.1"/>
    <property type="molecule type" value="Genomic_DNA"/>
</dbReference>
<dbReference type="RefSeq" id="WP_012185421.1">
    <property type="nucleotide sequence ID" value="NC_009954.1"/>
</dbReference>